<accession>A0AAN8QHD6</accession>
<name>A0AAN8QHD6_9TELE</name>
<organism evidence="2 3">
    <name type="scientific">Coregonus suidteri</name>
    <dbReference type="NCBI Taxonomy" id="861788"/>
    <lineage>
        <taxon>Eukaryota</taxon>
        <taxon>Metazoa</taxon>
        <taxon>Chordata</taxon>
        <taxon>Craniata</taxon>
        <taxon>Vertebrata</taxon>
        <taxon>Euteleostomi</taxon>
        <taxon>Actinopterygii</taxon>
        <taxon>Neopterygii</taxon>
        <taxon>Teleostei</taxon>
        <taxon>Protacanthopterygii</taxon>
        <taxon>Salmoniformes</taxon>
        <taxon>Salmonidae</taxon>
        <taxon>Coregoninae</taxon>
        <taxon>Coregonus</taxon>
    </lineage>
</organism>
<evidence type="ECO:0000256" key="1">
    <source>
        <dbReference type="SAM" id="MobiDB-lite"/>
    </source>
</evidence>
<dbReference type="AlphaFoldDB" id="A0AAN8QHD6"/>
<evidence type="ECO:0000313" key="2">
    <source>
        <dbReference type="EMBL" id="KAK6296703.1"/>
    </source>
</evidence>
<gene>
    <name evidence="2" type="ORF">J4Q44_G00328450</name>
</gene>
<sequence>SALLPVIRSCHGYHSERVEKCAPVARHQGSQVCTLTRLEEDTAKRESEREGNKRQRVEAVDPGVTLWPASSPT</sequence>
<feature type="non-terminal residue" evidence="2">
    <location>
        <position position="1"/>
    </location>
</feature>
<feature type="region of interest" description="Disordered" evidence="1">
    <location>
        <begin position="40"/>
        <end position="73"/>
    </location>
</feature>
<dbReference type="EMBL" id="JAGTTL010000032">
    <property type="protein sequence ID" value="KAK6296703.1"/>
    <property type="molecule type" value="Genomic_DNA"/>
</dbReference>
<evidence type="ECO:0000313" key="3">
    <source>
        <dbReference type="Proteomes" id="UP001356427"/>
    </source>
</evidence>
<protein>
    <submittedName>
        <fullName evidence="2">Uncharacterized protein</fullName>
    </submittedName>
</protein>
<feature type="compositionally biased region" description="Basic and acidic residues" evidence="1">
    <location>
        <begin position="40"/>
        <end position="59"/>
    </location>
</feature>
<comment type="caution">
    <text evidence="2">The sequence shown here is derived from an EMBL/GenBank/DDBJ whole genome shotgun (WGS) entry which is preliminary data.</text>
</comment>
<dbReference type="Proteomes" id="UP001356427">
    <property type="component" value="Unassembled WGS sequence"/>
</dbReference>
<reference evidence="2 3" key="1">
    <citation type="submission" date="2021-04" db="EMBL/GenBank/DDBJ databases">
        <authorList>
            <person name="De Guttry C."/>
            <person name="Zahm M."/>
            <person name="Klopp C."/>
            <person name="Cabau C."/>
            <person name="Louis A."/>
            <person name="Berthelot C."/>
            <person name="Parey E."/>
            <person name="Roest Crollius H."/>
            <person name="Montfort J."/>
            <person name="Robinson-Rechavi M."/>
            <person name="Bucao C."/>
            <person name="Bouchez O."/>
            <person name="Gislard M."/>
            <person name="Lluch J."/>
            <person name="Milhes M."/>
            <person name="Lampietro C."/>
            <person name="Lopez Roques C."/>
            <person name="Donnadieu C."/>
            <person name="Braasch I."/>
            <person name="Desvignes T."/>
            <person name="Postlethwait J."/>
            <person name="Bobe J."/>
            <person name="Wedekind C."/>
            <person name="Guiguen Y."/>
        </authorList>
    </citation>
    <scope>NUCLEOTIDE SEQUENCE [LARGE SCALE GENOMIC DNA]</scope>
    <source>
        <strain evidence="2">Cs_M1</strain>
        <tissue evidence="2">Blood</tissue>
    </source>
</reference>
<proteinExistence type="predicted"/>
<keyword evidence="3" id="KW-1185">Reference proteome</keyword>